<accession>I2E184</accession>
<dbReference type="AlphaFoldDB" id="I2E184"/>
<reference evidence="1" key="1">
    <citation type="journal article" date="2012" name="Mol. Plant Microbe Interact.">
        <title>Rhizobial plasmids that cause impaired symbiotic nitrogen fixation and enhanced host invasion.</title>
        <authorList>
            <person name="Crook M.B."/>
            <person name="Lindsay D.P."/>
            <person name="Biggs M.B."/>
            <person name="Bentley J.S."/>
            <person name="Price J.C."/>
            <person name="Clement S.C."/>
            <person name="Clement M.J."/>
            <person name="Long S.R."/>
            <person name="Griffitts J.S."/>
        </authorList>
    </citation>
    <scope>NUCLEOTIDE SEQUENCE</scope>
    <source>
        <strain evidence="1">C017</strain>
        <plasmid evidence="1">pHRC017</plasmid>
    </source>
</reference>
<dbReference type="RefSeq" id="WP_015061211.1">
    <property type="nucleotide sequence ID" value="NC_019313.1"/>
</dbReference>
<protein>
    <submittedName>
        <fullName evidence="1">Uncharacterized protein</fullName>
    </submittedName>
</protein>
<proteinExistence type="predicted"/>
<evidence type="ECO:0000313" key="1">
    <source>
        <dbReference type="EMBL" id="AFJ91252.1"/>
    </source>
</evidence>
<geneLocation type="plasmid" evidence="1">
    <name>pHRC017</name>
</geneLocation>
<gene>
    <name evidence="1" type="ORF">pHRC017_0022</name>
</gene>
<sequence length="577" mass="65186">MSKHPQVPGVDLRTIRDLFAKHEKAKNRYLLATTLEVLHRPPEEADALLRQLAGAGYIEWDGTSSKDWDLTAYGLRLIADDLAPRLTRQAVDEVVATVLRRARAINRDERRIVRITEMRLFGSALDNAREGYGDVDLEVRINARKHPEAEVARAHAQIAAKIPQSWRNSFFRNLNAEEDYDRRDVTKELARGIKGLSLSSRATESLGCEYRCIYRFDLDTSEELAPASEIVARTTPALKPADEILSEPLPARTIIEPLGLAKPDETLPSRGLSIRMEDLAFDEAVAWLGQSGPDGSYTAVDTTSNAARRFAGARFLFDEWRDPGLSGLELFQRTLDWASLYDLPISKVDRAFTLRTFRKTRIANFHALMVERVADRIEADLVLRPLDHDPSRPQRPGTSLHISPRMVAAHHSLAVALARMLDETRLTGQVDFRAEFDLTGQRRNTYAALPDLSDISRVLRRLLPRVNFPDEVLSEARKRKEEYETSLPINREFAIRAYRCDETQQPTAFAAASLGAEWWEEPVEIDDEGNEVLGFLKGEEELWSACEPFEERLRDALAELPGCNFLSISHEAPIPAK</sequence>
<dbReference type="EMBL" id="JQ665880">
    <property type="protein sequence ID" value="AFJ91252.1"/>
    <property type="molecule type" value="Genomic_DNA"/>
</dbReference>
<organism evidence="1">
    <name type="scientific">Rhizobium meliloti</name>
    <name type="common">Ensifer meliloti</name>
    <name type="synonym">Sinorhizobium meliloti</name>
    <dbReference type="NCBI Taxonomy" id="382"/>
    <lineage>
        <taxon>Bacteria</taxon>
        <taxon>Pseudomonadati</taxon>
        <taxon>Pseudomonadota</taxon>
        <taxon>Alphaproteobacteria</taxon>
        <taxon>Hyphomicrobiales</taxon>
        <taxon>Rhizobiaceae</taxon>
        <taxon>Sinorhizobium/Ensifer group</taxon>
        <taxon>Sinorhizobium</taxon>
    </lineage>
</organism>
<name>I2E184_RHIML</name>
<keyword evidence="1" id="KW-0614">Plasmid</keyword>